<evidence type="ECO:0000313" key="1">
    <source>
        <dbReference type="EMBL" id="OOK74077.1"/>
    </source>
</evidence>
<evidence type="ECO:0000313" key="2">
    <source>
        <dbReference type="Proteomes" id="UP000189229"/>
    </source>
</evidence>
<accession>A0A1V3X4T2</accession>
<reference evidence="1 2" key="1">
    <citation type="submission" date="2017-02" db="EMBL/GenBank/DDBJ databases">
        <title>Complete genome sequences of Mycobacterium kansasii strains isolated from rhesus macaques.</title>
        <authorList>
            <person name="Panda A."/>
            <person name="Nagaraj S."/>
            <person name="Zhao X."/>
            <person name="Tettelin H."/>
            <person name="Detolla L.J."/>
        </authorList>
    </citation>
    <scope>NUCLEOTIDE SEQUENCE [LARGE SCALE GENOMIC DNA]</scope>
    <source>
        <strain evidence="1 2">11-3813</strain>
    </source>
</reference>
<sequence length="52" mass="5745">MSGLTARIYIGHVDGLDGAPPDMTELSDAEIIAGFPQWESVMEVREQYTYSP</sequence>
<proteinExistence type="predicted"/>
<dbReference type="EMBL" id="MVBM01000004">
    <property type="protein sequence ID" value="OOK74077.1"/>
    <property type="molecule type" value="Genomic_DNA"/>
</dbReference>
<comment type="caution">
    <text evidence="1">The sequence shown here is derived from an EMBL/GenBank/DDBJ whole genome shotgun (WGS) entry which is preliminary data.</text>
</comment>
<gene>
    <name evidence="1" type="primary">pmiA</name>
    <name evidence="1" type="ORF">BZL30_4447</name>
</gene>
<name>A0A1V3X4T2_MYCKA</name>
<dbReference type="Proteomes" id="UP000189229">
    <property type="component" value="Unassembled WGS sequence"/>
</dbReference>
<organism evidence="1 2">
    <name type="scientific">Mycobacterium kansasii</name>
    <dbReference type="NCBI Taxonomy" id="1768"/>
    <lineage>
        <taxon>Bacteria</taxon>
        <taxon>Bacillati</taxon>
        <taxon>Actinomycetota</taxon>
        <taxon>Actinomycetes</taxon>
        <taxon>Mycobacteriales</taxon>
        <taxon>Mycobacteriaceae</taxon>
        <taxon>Mycobacterium</taxon>
    </lineage>
</organism>
<dbReference type="AlphaFoldDB" id="A0A1V3X4T2"/>
<protein>
    <submittedName>
        <fullName evidence="1">PmiA domain protein</fullName>
    </submittedName>
</protein>